<dbReference type="RefSeq" id="XP_026674210.1">
    <property type="nucleotide sequence ID" value="XM_026818409.1"/>
</dbReference>
<accession>A0AAJ7SBH4</accession>
<dbReference type="InterPro" id="IPR038884">
    <property type="entry name" value="CFAP61"/>
</dbReference>
<gene>
    <name evidence="2" type="primary">LOC108630508</name>
</gene>
<dbReference type="PANTHER" id="PTHR21178:SF8">
    <property type="entry name" value="CILIA- AND FLAGELLA-ASSOCIATED PROTEIN 61"/>
    <property type="match status" value="1"/>
</dbReference>
<dbReference type="Gene3D" id="3.50.50.60">
    <property type="entry name" value="FAD/NAD(P)-binding domain"/>
    <property type="match status" value="2"/>
</dbReference>
<dbReference type="AlphaFoldDB" id="A0AAJ7SBH4"/>
<dbReference type="KEGG" id="ccal:108630508"/>
<sequence length="329" mass="38469">MRFTNLTLISPHGLPFDNDSDERSARMIPFRGRYCRNYHRLVPTRSWINVVYGIVATIQRKDKYVAVMHQGNIAYDYLILTCGLQYQRPRFEEEIEELKKGEFVDRETPWNCITINDDVEAAACIQKLQDLTDNFQHERRIIFYGHNINLYCALQGLFEIGLKGSWVTAIQPPLEACMFHDSAFYNDCEVYLEVMKSLTRNKVDVLVGWELMGWYLKDAPEGKMIEAVDIQYKGKIKTIDCDALINFNERIINRKIFMAICKAGLVFDGLLVIDPDLRTNDKWIFAGGSMTKYCKKFHAENWEHSYFNSLEIGERVSRTNLETPDYYER</sequence>
<protein>
    <submittedName>
        <fullName evidence="2">Cilia- and flagella-associated protein 61-like</fullName>
    </submittedName>
</protein>
<evidence type="ECO:0000313" key="2">
    <source>
        <dbReference type="RefSeq" id="XP_026674210.1"/>
    </source>
</evidence>
<name>A0AAJ7SBH4_9HYME</name>
<evidence type="ECO:0000313" key="1">
    <source>
        <dbReference type="Proteomes" id="UP000694925"/>
    </source>
</evidence>
<dbReference type="GeneID" id="108630508"/>
<organism evidence="1 2">
    <name type="scientific">Ceratina calcarata</name>
    <dbReference type="NCBI Taxonomy" id="156304"/>
    <lineage>
        <taxon>Eukaryota</taxon>
        <taxon>Metazoa</taxon>
        <taxon>Ecdysozoa</taxon>
        <taxon>Arthropoda</taxon>
        <taxon>Hexapoda</taxon>
        <taxon>Insecta</taxon>
        <taxon>Pterygota</taxon>
        <taxon>Neoptera</taxon>
        <taxon>Endopterygota</taxon>
        <taxon>Hymenoptera</taxon>
        <taxon>Apocrita</taxon>
        <taxon>Aculeata</taxon>
        <taxon>Apoidea</taxon>
        <taxon>Anthophila</taxon>
        <taxon>Apidae</taxon>
        <taxon>Ceratina</taxon>
        <taxon>Zadontomerus</taxon>
    </lineage>
</organism>
<dbReference type="PANTHER" id="PTHR21178">
    <property type="entry name" value="CILIA- AND FLAGELLA-ASSOCIATED PROTEIN 61"/>
    <property type="match status" value="1"/>
</dbReference>
<dbReference type="Proteomes" id="UP000694925">
    <property type="component" value="Unplaced"/>
</dbReference>
<reference evidence="2" key="1">
    <citation type="submission" date="2025-08" db="UniProtKB">
        <authorList>
            <consortium name="RefSeq"/>
        </authorList>
    </citation>
    <scope>IDENTIFICATION</scope>
    <source>
        <tissue evidence="2">Whole body</tissue>
    </source>
</reference>
<keyword evidence="1" id="KW-1185">Reference proteome</keyword>
<dbReference type="SUPFAM" id="SSF51905">
    <property type="entry name" value="FAD/NAD(P)-binding domain"/>
    <property type="match status" value="2"/>
</dbReference>
<proteinExistence type="predicted"/>
<dbReference type="InterPro" id="IPR036188">
    <property type="entry name" value="FAD/NAD-bd_sf"/>
</dbReference>